<feature type="transmembrane region" description="Helical" evidence="1">
    <location>
        <begin position="378"/>
        <end position="398"/>
    </location>
</feature>
<reference evidence="2 3" key="1">
    <citation type="submission" date="2020-08" db="EMBL/GenBank/DDBJ databases">
        <title>Sequencing the genomes of 1000 actinobacteria strains.</title>
        <authorList>
            <person name="Klenk H.-P."/>
        </authorList>
    </citation>
    <scope>NUCLEOTIDE SEQUENCE [LARGE SCALE GENOMIC DNA]</scope>
    <source>
        <strain evidence="2 3">DSM 44936</strain>
    </source>
</reference>
<evidence type="ECO:0000256" key="1">
    <source>
        <dbReference type="SAM" id="Phobius"/>
    </source>
</evidence>
<keyword evidence="1" id="KW-0472">Membrane</keyword>
<keyword evidence="3" id="KW-1185">Reference proteome</keyword>
<keyword evidence="1" id="KW-0812">Transmembrane</keyword>
<feature type="transmembrane region" description="Helical" evidence="1">
    <location>
        <begin position="325"/>
        <end position="358"/>
    </location>
</feature>
<proteinExistence type="predicted"/>
<gene>
    <name evidence="2" type="ORF">BJ992_000278</name>
</gene>
<dbReference type="Proteomes" id="UP000555564">
    <property type="component" value="Unassembled WGS sequence"/>
</dbReference>
<evidence type="ECO:0000313" key="2">
    <source>
        <dbReference type="EMBL" id="MBB6470847.1"/>
    </source>
</evidence>
<dbReference type="EMBL" id="JACHIU010000001">
    <property type="protein sequence ID" value="MBB6470847.1"/>
    <property type="molecule type" value="Genomic_DNA"/>
</dbReference>
<sequence>MNRYPPDAPVEVRPYQSRREGDTAVIGDDLRGVYLSIPIEGLDILDSLARGRTVGETVRSYEDKHQESPDIEPFLDALAEEGFVNPSRADAVAPPKKERQKWWNLDWVSQKAAKRLVNTPVILLGFAIIATGIWLASTTPGLMPDATALQFKDHYWMYIVVLSIVSMATVFLHELAHVLAARSVGVKARIEIGNQLYLIVGQTDMSGVWLLPRRKRLLAVVAGVLFDLTAMSTLLIVLWLDHSGVAPLPEPVRVVLNALVFSYVIRFIVQCYMFVRTDLYYAVAIALNTRSLMADTEAYLLNLWRRVRRARVRIDQSAVRRKEMWAIRLYAVLWVVGRLAAIASLVFITIPLIIYYGGLLGTLLFTGTGANGFGLLDMLSISLLFTLYNGGGVVMWINSLVKTRRRRKAHPDRVLVT</sequence>
<dbReference type="RefSeq" id="WP_184978153.1">
    <property type="nucleotide sequence ID" value="NZ_BAAALO010000084.1"/>
</dbReference>
<evidence type="ECO:0000313" key="3">
    <source>
        <dbReference type="Proteomes" id="UP000555564"/>
    </source>
</evidence>
<protein>
    <submittedName>
        <fullName evidence="2">Uncharacterized protein</fullName>
    </submittedName>
</protein>
<accession>A0A7X0IBX9</accession>
<feature type="transmembrane region" description="Helical" evidence="1">
    <location>
        <begin position="217"/>
        <end position="240"/>
    </location>
</feature>
<comment type="caution">
    <text evidence="2">The sequence shown here is derived from an EMBL/GenBank/DDBJ whole genome shotgun (WGS) entry which is preliminary data.</text>
</comment>
<name>A0A7X0IBX9_9ACTN</name>
<feature type="transmembrane region" description="Helical" evidence="1">
    <location>
        <begin position="155"/>
        <end position="180"/>
    </location>
</feature>
<feature type="transmembrane region" description="Helical" evidence="1">
    <location>
        <begin position="116"/>
        <end position="135"/>
    </location>
</feature>
<dbReference type="AlphaFoldDB" id="A0A7X0IBX9"/>
<keyword evidence="1" id="KW-1133">Transmembrane helix</keyword>
<organism evidence="2 3">
    <name type="scientific">Sphaerisporangium rubeum</name>
    <dbReference type="NCBI Taxonomy" id="321317"/>
    <lineage>
        <taxon>Bacteria</taxon>
        <taxon>Bacillati</taxon>
        <taxon>Actinomycetota</taxon>
        <taxon>Actinomycetes</taxon>
        <taxon>Streptosporangiales</taxon>
        <taxon>Streptosporangiaceae</taxon>
        <taxon>Sphaerisporangium</taxon>
    </lineage>
</organism>
<feature type="transmembrane region" description="Helical" evidence="1">
    <location>
        <begin position="252"/>
        <end position="275"/>
    </location>
</feature>